<evidence type="ECO:0000313" key="3">
    <source>
        <dbReference type="EMBL" id="QVT81855.1"/>
    </source>
</evidence>
<dbReference type="RefSeq" id="WP_214057157.1">
    <property type="nucleotide sequence ID" value="NZ_BAAAHS010000165.1"/>
</dbReference>
<keyword evidence="4" id="KW-1185">Reference proteome</keyword>
<dbReference type="EMBL" id="CP075371">
    <property type="protein sequence ID" value="QVT81855.1"/>
    <property type="molecule type" value="Genomic_DNA"/>
</dbReference>
<dbReference type="EC" id="1.-.-.-" evidence="3"/>
<accession>A0ABX8EMV2</accession>
<dbReference type="Gene3D" id="3.40.50.720">
    <property type="entry name" value="NAD(P)-binding Rossmann-like Domain"/>
    <property type="match status" value="1"/>
</dbReference>
<dbReference type="InterPro" id="IPR002347">
    <property type="entry name" value="SDR_fam"/>
</dbReference>
<dbReference type="PANTHER" id="PTHR24320">
    <property type="entry name" value="RETINOL DEHYDROGENASE"/>
    <property type="match status" value="1"/>
</dbReference>
<evidence type="ECO:0000313" key="4">
    <source>
        <dbReference type="Proteomes" id="UP000679307"/>
    </source>
</evidence>
<name>A0ABX8EMV2_9ACTN</name>
<dbReference type="Pfam" id="PF00106">
    <property type="entry name" value="adh_short"/>
    <property type="match status" value="1"/>
</dbReference>
<sequence>MSSAALTPWSLTDVPDQAGRTAVVTGPSLGGLGHHTALELARRGARVVLAGRNPEKLGATADAITAELGGDQPAPEQLVVDLSDLTSVRAAARRAADLGPLHLLVNNAGVMGTPERRTPDGLELQMATNHFGPFLLTGLLLPQLVAAEDARVVTVSSLMHRRARSAPLGDPRQQGRYRKWQAYAQSKLANLLFTFELERRLREAGLPVAATAAHPGFAGTHLAANGQFGGAADGLTGRASSVYDAAVRAVAQPVAVGAWPTLMAATADLPGGTYCGPDGPGQMRGRPQVVTASAAAQDAGAQRALWVLSERTVGLTWP</sequence>
<dbReference type="Proteomes" id="UP000679307">
    <property type="component" value="Chromosome"/>
</dbReference>
<organism evidence="3 4">
    <name type="scientific">Nocardioides aquaticus</name>
    <dbReference type="NCBI Taxonomy" id="160826"/>
    <lineage>
        <taxon>Bacteria</taxon>
        <taxon>Bacillati</taxon>
        <taxon>Actinomycetota</taxon>
        <taxon>Actinomycetes</taxon>
        <taxon>Propionibacteriales</taxon>
        <taxon>Nocardioidaceae</taxon>
        <taxon>Nocardioides</taxon>
    </lineage>
</organism>
<evidence type="ECO:0000256" key="1">
    <source>
        <dbReference type="ARBA" id="ARBA00006484"/>
    </source>
</evidence>
<protein>
    <submittedName>
        <fullName evidence="3">Oxidoreductase UcpA</fullName>
        <ecNumber evidence="3">1.-.-.-</ecNumber>
    </submittedName>
</protein>
<reference evidence="3 4" key="1">
    <citation type="submission" date="2021-05" db="EMBL/GenBank/DDBJ databases">
        <title>Complete genome of Nocardioides aquaticus KCTC 9944T isolated from meromictic and hypersaline Ekho Lake, Antarctica.</title>
        <authorList>
            <person name="Hwang K."/>
            <person name="Kim K.M."/>
            <person name="Choe H."/>
        </authorList>
    </citation>
    <scope>NUCLEOTIDE SEQUENCE [LARGE SCALE GENOMIC DNA]</scope>
    <source>
        <strain evidence="3 4">KCTC 9944</strain>
    </source>
</reference>
<proteinExistence type="inferred from homology"/>
<dbReference type="SUPFAM" id="SSF51735">
    <property type="entry name" value="NAD(P)-binding Rossmann-fold domains"/>
    <property type="match status" value="1"/>
</dbReference>
<dbReference type="NCBIfam" id="NF004846">
    <property type="entry name" value="PRK06197.1"/>
    <property type="match status" value="1"/>
</dbReference>
<evidence type="ECO:0000256" key="2">
    <source>
        <dbReference type="ARBA" id="ARBA00023002"/>
    </source>
</evidence>
<dbReference type="PANTHER" id="PTHR24320:SF148">
    <property type="entry name" value="NAD(P)-BINDING ROSSMANN-FOLD SUPERFAMILY PROTEIN"/>
    <property type="match status" value="1"/>
</dbReference>
<keyword evidence="2 3" id="KW-0560">Oxidoreductase</keyword>
<comment type="similarity">
    <text evidence="1">Belongs to the short-chain dehydrogenases/reductases (SDR) family.</text>
</comment>
<dbReference type="InterPro" id="IPR036291">
    <property type="entry name" value="NAD(P)-bd_dom_sf"/>
</dbReference>
<dbReference type="GO" id="GO:0016491">
    <property type="term" value="F:oxidoreductase activity"/>
    <property type="evidence" value="ECO:0007669"/>
    <property type="project" value="UniProtKB-KW"/>
</dbReference>
<dbReference type="PRINTS" id="PR00081">
    <property type="entry name" value="GDHRDH"/>
</dbReference>
<gene>
    <name evidence="3" type="primary">ucpA</name>
    <name evidence="3" type="ORF">ENKNEFLB_04274</name>
</gene>